<reference evidence="1 2" key="1">
    <citation type="submission" date="2019-12" db="EMBL/GenBank/DDBJ databases">
        <authorList>
            <person name="Zhang Y.-J."/>
        </authorList>
    </citation>
    <scope>NUCLEOTIDE SEQUENCE [LARGE SCALE GENOMIC DNA]</scope>
    <source>
        <strain evidence="1 2">H18S-6</strain>
    </source>
</reference>
<dbReference type="AlphaFoldDB" id="A0A6A4R9Y0"/>
<gene>
    <name evidence="1" type="ORF">GP644_11050</name>
</gene>
<evidence type="ECO:0000313" key="1">
    <source>
        <dbReference type="EMBL" id="KAE9629550.1"/>
    </source>
</evidence>
<dbReference type="Proteomes" id="UP000441586">
    <property type="component" value="Unassembled WGS sequence"/>
</dbReference>
<dbReference type="EMBL" id="WSFO01000006">
    <property type="protein sequence ID" value="KAE9629550.1"/>
    <property type="molecule type" value="Genomic_DNA"/>
</dbReference>
<proteinExistence type="predicted"/>
<sequence length="223" mass="25062">MAAAKSILQRFSAMNYYWLKTALGARGGSLKWSETKEERQIDPNANRWYVTDADRAPLGPFPGKILEEISDHWALSFSQNDSLPDTFGSLNSFHFTGAPFAKKAVCDVFVKLAEGNCEVIEMEKIWSLHDDAKVPERYFVVNAAEVVDYATAPIGEVKNPKIGKQLSLRTLNVKKFKVKNGAFSGRHLLRDAKTSEWFCDDVFREEIENTTPGTYKFNAVATV</sequence>
<name>A0A6A4R9Y0_9RHOB</name>
<organism evidence="1 2">
    <name type="scientific">Parasedimentitalea maritima</name>
    <dbReference type="NCBI Taxonomy" id="2578117"/>
    <lineage>
        <taxon>Bacteria</taxon>
        <taxon>Pseudomonadati</taxon>
        <taxon>Pseudomonadota</taxon>
        <taxon>Alphaproteobacteria</taxon>
        <taxon>Rhodobacterales</taxon>
        <taxon>Paracoccaceae</taxon>
        <taxon>Parasedimentitalea</taxon>
    </lineage>
</organism>
<evidence type="ECO:0000313" key="2">
    <source>
        <dbReference type="Proteomes" id="UP000441586"/>
    </source>
</evidence>
<protein>
    <submittedName>
        <fullName evidence="1">Uncharacterized protein</fullName>
    </submittedName>
</protein>
<comment type="caution">
    <text evidence="1">The sequence shown here is derived from an EMBL/GenBank/DDBJ whole genome shotgun (WGS) entry which is preliminary data.</text>
</comment>
<accession>A0A6A4R9Y0</accession>